<dbReference type="EMBL" id="CAJOBC010105702">
    <property type="protein sequence ID" value="CAF4499310.1"/>
    <property type="molecule type" value="Genomic_DNA"/>
</dbReference>
<evidence type="ECO:0000313" key="6">
    <source>
        <dbReference type="Proteomes" id="UP000663829"/>
    </source>
</evidence>
<evidence type="ECO:0000313" key="4">
    <source>
        <dbReference type="EMBL" id="CAF4058364.1"/>
    </source>
</evidence>
<dbReference type="AlphaFoldDB" id="A0A816BZK8"/>
<proteinExistence type="predicted"/>
<evidence type="ECO:0000313" key="2">
    <source>
        <dbReference type="EMBL" id="CAF1251003.1"/>
    </source>
</evidence>
<feature type="region of interest" description="Disordered" evidence="1">
    <location>
        <begin position="77"/>
        <end position="98"/>
    </location>
</feature>
<sequence length="98" mass="11275">MNEHNTRSNKIRLSELFLKQKDLFTTTLKPTLAAIPNIGVKLIENLEDFAKFCLVAEECLRMEYQCSGMTRTSATRSEIILNNNHQRERPMSNRSGTD</sequence>
<comment type="caution">
    <text evidence="3">The sequence shown here is derived from an EMBL/GenBank/DDBJ whole genome shotgun (WGS) entry which is preliminary data.</text>
</comment>
<dbReference type="Proteomes" id="UP000682733">
    <property type="component" value="Unassembled WGS sequence"/>
</dbReference>
<dbReference type="Proteomes" id="UP000663829">
    <property type="component" value="Unassembled WGS sequence"/>
</dbReference>
<dbReference type="EMBL" id="CAJNOQ010038815">
    <property type="protein sequence ID" value="CAF1613979.1"/>
    <property type="molecule type" value="Genomic_DNA"/>
</dbReference>
<organism evidence="3 6">
    <name type="scientific">Didymodactylos carnosus</name>
    <dbReference type="NCBI Taxonomy" id="1234261"/>
    <lineage>
        <taxon>Eukaryota</taxon>
        <taxon>Metazoa</taxon>
        <taxon>Spiralia</taxon>
        <taxon>Gnathifera</taxon>
        <taxon>Rotifera</taxon>
        <taxon>Eurotatoria</taxon>
        <taxon>Bdelloidea</taxon>
        <taxon>Philodinida</taxon>
        <taxon>Philodinidae</taxon>
        <taxon>Didymodactylos</taxon>
    </lineage>
</organism>
<feature type="compositionally biased region" description="Basic and acidic residues" evidence="1">
    <location>
        <begin position="85"/>
        <end position="98"/>
    </location>
</feature>
<evidence type="ECO:0000256" key="1">
    <source>
        <dbReference type="SAM" id="MobiDB-lite"/>
    </source>
</evidence>
<accession>A0A816BZK8</accession>
<dbReference type="Proteomes" id="UP000681722">
    <property type="component" value="Unassembled WGS sequence"/>
</dbReference>
<dbReference type="EMBL" id="CAJNOK010016746">
    <property type="protein sequence ID" value="CAF1251003.1"/>
    <property type="molecule type" value="Genomic_DNA"/>
</dbReference>
<evidence type="ECO:0000313" key="5">
    <source>
        <dbReference type="EMBL" id="CAF4499310.1"/>
    </source>
</evidence>
<name>A0A816BZK8_9BILA</name>
<keyword evidence="6" id="KW-1185">Reference proteome</keyword>
<dbReference type="Proteomes" id="UP000677228">
    <property type="component" value="Unassembled WGS sequence"/>
</dbReference>
<gene>
    <name evidence="3" type="ORF">GPM918_LOCUS43291</name>
    <name evidence="2" type="ORF">OVA965_LOCUS26277</name>
    <name evidence="5" type="ORF">SRO942_LOCUS44750</name>
    <name evidence="4" type="ORF">TMI583_LOCUS27015</name>
</gene>
<reference evidence="3" key="1">
    <citation type="submission" date="2021-02" db="EMBL/GenBank/DDBJ databases">
        <authorList>
            <person name="Nowell W R."/>
        </authorList>
    </citation>
    <scope>NUCLEOTIDE SEQUENCE</scope>
</reference>
<dbReference type="EMBL" id="CAJOBA010038297">
    <property type="protein sequence ID" value="CAF4058364.1"/>
    <property type="molecule type" value="Genomic_DNA"/>
</dbReference>
<evidence type="ECO:0000313" key="3">
    <source>
        <dbReference type="EMBL" id="CAF1613979.1"/>
    </source>
</evidence>
<protein>
    <submittedName>
        <fullName evidence="3">Uncharacterized protein</fullName>
    </submittedName>
</protein>